<sequence>MNQLCKGIERINSINWGTSARTDEPSNMALLQEYIRRAAILTTTYRLKTSYPFFNASRALGYDVDLDITEKCPHLKDLKNSFLKGTCEAYLEWLLLFDSGNEIASEFHDLYEPLILLIERGGTIRRQHGEIITGGYAFPLAHAEYMSKKAPIDISDQGLEAWVKQ</sequence>
<evidence type="ECO:0000313" key="2">
    <source>
        <dbReference type="Proteomes" id="UP000526125"/>
    </source>
</evidence>
<proteinExistence type="predicted"/>
<name>A0A7Y6BYS4_9BACL</name>
<gene>
    <name evidence="1" type="ORF">HP552_19310</name>
</gene>
<dbReference type="AlphaFoldDB" id="A0A7Y6BYS4"/>
<keyword evidence="2" id="KW-1185">Reference proteome</keyword>
<reference evidence="1 2" key="1">
    <citation type="submission" date="2020-05" db="EMBL/GenBank/DDBJ databases">
        <title>Genome Sequencing of Type Strains.</title>
        <authorList>
            <person name="Lemaire J.F."/>
            <person name="Inderbitzin P."/>
            <person name="Gregorio O.A."/>
            <person name="Collins S.B."/>
            <person name="Wespe N."/>
            <person name="Knight-Connoni V."/>
        </authorList>
    </citation>
    <scope>NUCLEOTIDE SEQUENCE [LARGE SCALE GENOMIC DNA]</scope>
    <source>
        <strain evidence="1 2">LMG 21957</strain>
    </source>
</reference>
<dbReference type="RefSeq" id="WP_175397011.1">
    <property type="nucleotide sequence ID" value="NZ_JABMCB010000190.1"/>
</dbReference>
<dbReference type="Proteomes" id="UP000526125">
    <property type="component" value="Unassembled WGS sequence"/>
</dbReference>
<protein>
    <submittedName>
        <fullName evidence="1">Uncharacterized protein</fullName>
    </submittedName>
</protein>
<evidence type="ECO:0000313" key="1">
    <source>
        <dbReference type="EMBL" id="NUU77370.1"/>
    </source>
</evidence>
<accession>A0A7Y6BYS4</accession>
<dbReference type="EMBL" id="JABMCB010000190">
    <property type="protein sequence ID" value="NUU77370.1"/>
    <property type="molecule type" value="Genomic_DNA"/>
</dbReference>
<organism evidence="1 2">
    <name type="scientific">Paenibacillus xylanilyticus</name>
    <dbReference type="NCBI Taxonomy" id="248903"/>
    <lineage>
        <taxon>Bacteria</taxon>
        <taxon>Bacillati</taxon>
        <taxon>Bacillota</taxon>
        <taxon>Bacilli</taxon>
        <taxon>Bacillales</taxon>
        <taxon>Paenibacillaceae</taxon>
        <taxon>Paenibacillus</taxon>
    </lineage>
</organism>
<comment type="caution">
    <text evidence="1">The sequence shown here is derived from an EMBL/GenBank/DDBJ whole genome shotgun (WGS) entry which is preliminary data.</text>
</comment>